<evidence type="ECO:0000313" key="2">
    <source>
        <dbReference type="Proteomes" id="UP000837857"/>
    </source>
</evidence>
<dbReference type="EMBL" id="OW152817">
    <property type="protein sequence ID" value="CAH2068205.1"/>
    <property type="molecule type" value="Genomic_DNA"/>
</dbReference>
<name>A0ABN8J2W3_9NEOP</name>
<gene>
    <name evidence="1" type="ORF">IPOD504_LOCUS14127</name>
</gene>
<accession>A0ABN8J2W3</accession>
<reference evidence="1" key="1">
    <citation type="submission" date="2022-03" db="EMBL/GenBank/DDBJ databases">
        <authorList>
            <person name="Martin H S."/>
        </authorList>
    </citation>
    <scope>NUCLEOTIDE SEQUENCE</scope>
</reference>
<dbReference type="Proteomes" id="UP000837857">
    <property type="component" value="Chromosome 5"/>
</dbReference>
<proteinExistence type="predicted"/>
<evidence type="ECO:0000313" key="1">
    <source>
        <dbReference type="EMBL" id="CAH2068205.1"/>
    </source>
</evidence>
<keyword evidence="2" id="KW-1185">Reference proteome</keyword>
<organism evidence="1 2">
    <name type="scientific">Iphiclides podalirius</name>
    <name type="common">scarce swallowtail</name>
    <dbReference type="NCBI Taxonomy" id="110791"/>
    <lineage>
        <taxon>Eukaryota</taxon>
        <taxon>Metazoa</taxon>
        <taxon>Ecdysozoa</taxon>
        <taxon>Arthropoda</taxon>
        <taxon>Hexapoda</taxon>
        <taxon>Insecta</taxon>
        <taxon>Pterygota</taxon>
        <taxon>Neoptera</taxon>
        <taxon>Endopterygota</taxon>
        <taxon>Lepidoptera</taxon>
        <taxon>Glossata</taxon>
        <taxon>Ditrysia</taxon>
        <taxon>Papilionoidea</taxon>
        <taxon>Papilionidae</taxon>
        <taxon>Papilioninae</taxon>
        <taxon>Iphiclides</taxon>
    </lineage>
</organism>
<sequence>MSSENKQQENEGVVCGHRVVKTSDAKWLCLEDIYQKFHRPNAYDIGGTNVGDVADYWFMYITKAVADIFLLELFISSHQEESFIVAVSSTRGKPPGLARSNPRP</sequence>
<protein>
    <submittedName>
        <fullName evidence="1">Uncharacterized protein</fullName>
    </submittedName>
</protein>
<feature type="non-terminal residue" evidence="1">
    <location>
        <position position="104"/>
    </location>
</feature>